<comment type="subcellular location">
    <subcellularLocation>
        <location evidence="1">Golgi apparatus membrane</location>
        <topology evidence="1">Peripheral membrane protein</topology>
    </subcellularLocation>
</comment>
<dbReference type="Proteomes" id="UP000568158">
    <property type="component" value="Unassembled WGS sequence"/>
</dbReference>
<evidence type="ECO:0000256" key="7">
    <source>
        <dbReference type="ARBA" id="ARBA00023136"/>
    </source>
</evidence>
<dbReference type="GO" id="GO:0005801">
    <property type="term" value="C:cis-Golgi network"/>
    <property type="evidence" value="ECO:0007669"/>
    <property type="project" value="InterPro"/>
</dbReference>
<dbReference type="PANTHER" id="PTHR13302:SF8">
    <property type="entry name" value="CONSERVED OLIGOMERIC GOLGI COMPLEX SUBUNIT 3"/>
    <property type="match status" value="1"/>
</dbReference>
<dbReference type="GO" id="GO:0006891">
    <property type="term" value="P:intra-Golgi vesicle-mediated transport"/>
    <property type="evidence" value="ECO:0007669"/>
    <property type="project" value="TreeGrafter"/>
</dbReference>
<dbReference type="GO" id="GO:0017119">
    <property type="term" value="C:Golgi transport complex"/>
    <property type="evidence" value="ECO:0007669"/>
    <property type="project" value="TreeGrafter"/>
</dbReference>
<reference evidence="12 13" key="1">
    <citation type="submission" date="2019-07" db="EMBL/GenBank/DDBJ databases">
        <authorList>
            <person name="Friedrich A."/>
            <person name="Schacherer J."/>
        </authorList>
    </citation>
    <scope>NUCLEOTIDE SEQUENCE [LARGE SCALE GENOMIC DNA]</scope>
</reference>
<keyword evidence="7" id="KW-0472">Membrane</keyword>
<keyword evidence="4" id="KW-0813">Transport</keyword>
<dbReference type="AlphaFoldDB" id="A0A7D9CXS4"/>
<evidence type="ECO:0000256" key="5">
    <source>
        <dbReference type="ARBA" id="ARBA00022927"/>
    </source>
</evidence>
<evidence type="ECO:0000313" key="12">
    <source>
        <dbReference type="EMBL" id="VUG17793.1"/>
    </source>
</evidence>
<evidence type="ECO:0000256" key="6">
    <source>
        <dbReference type="ARBA" id="ARBA00023034"/>
    </source>
</evidence>
<organism evidence="12 13">
    <name type="scientific">Dekkera bruxellensis</name>
    <name type="common">Brettanomyces custersii</name>
    <dbReference type="NCBI Taxonomy" id="5007"/>
    <lineage>
        <taxon>Eukaryota</taxon>
        <taxon>Fungi</taxon>
        <taxon>Dikarya</taxon>
        <taxon>Ascomycota</taxon>
        <taxon>Saccharomycotina</taxon>
        <taxon>Pichiomycetes</taxon>
        <taxon>Pichiales</taxon>
        <taxon>Pichiaceae</taxon>
        <taxon>Brettanomyces</taxon>
    </lineage>
</organism>
<dbReference type="GO" id="GO:0000139">
    <property type="term" value="C:Golgi membrane"/>
    <property type="evidence" value="ECO:0007669"/>
    <property type="project" value="UniProtKB-SubCell"/>
</dbReference>
<evidence type="ECO:0000256" key="4">
    <source>
        <dbReference type="ARBA" id="ARBA00022448"/>
    </source>
</evidence>
<name>A0A7D9CXS4_DEKBR</name>
<dbReference type="GO" id="GO:0006914">
    <property type="term" value="P:autophagy"/>
    <property type="evidence" value="ECO:0007669"/>
    <property type="project" value="TreeGrafter"/>
</dbReference>
<feature type="domain" description="Conserved oligomeric Golgi complex subunit 3 C-terminal" evidence="10">
    <location>
        <begin position="297"/>
        <end position="645"/>
    </location>
</feature>
<dbReference type="InterPro" id="IPR048685">
    <property type="entry name" value="COG3_C"/>
</dbReference>
<dbReference type="Pfam" id="PF04136">
    <property type="entry name" value="COG3_N"/>
    <property type="match status" value="1"/>
</dbReference>
<evidence type="ECO:0000313" key="11">
    <source>
        <dbReference type="EMBL" id="KAF6009714.1"/>
    </source>
</evidence>
<gene>
    <name evidence="12" type="ORF">DEBR0S2_16468G</name>
    <name evidence="11" type="ORF">HII12_003260</name>
</gene>
<proteinExistence type="inferred from homology"/>
<dbReference type="Pfam" id="PF20671">
    <property type="entry name" value="COG3_C"/>
    <property type="match status" value="1"/>
</dbReference>
<evidence type="ECO:0000313" key="13">
    <source>
        <dbReference type="Proteomes" id="UP000478008"/>
    </source>
</evidence>
<sequence>MISRRRRSSIHEQFLGHRRRRGSTVESIATNVPTIEIVGNANAHLGYRRNRSNSMSILETKMKSNNETFEHDGLMLYPFSKLERDDIWHKETETLESDLSIDVRDEISLENFQLQDVSNFQRYLKFILHENTYFENEVDEIAESLDELLTINDQVGKQTGDFKGKSDSLVSDLEILSNLQKKLSEKLQYFESLDDIVQTLNTSSSGSIVLQQDFRKTILVSLDQSIKFVNDPNNSKFKEIDLYKLRFKQCMIRALTLLRNYINSHIRRTQQLIEQKVKAQGKTADTNSSTSSKIMIDALMYEEFIESLVPISDLFKELYKRGFVDSDDSNEYFGLLNDCYNQYFSSRNRLLSYVPIKYDEIINKCNHTSQAVQSCLTRFNKMLQQESRVFHKLFYLSPSELVPPLDNTTNAMAMNKFFQGLMDPLYETIRKRLLSETNIEELCEIISILESFFEQDDTAIERSVTMSGTDDFESGNDIDYENLLRQLFEDVQSRLVFRIRRYIDGNVVNYKRTGKEMAIGFRRKNSHSQGMDSELDISAKGNLSEGSIITTNSEFPVDTSLIYPPVVKSVKLLSKIYQLVSQNVFNTLANSIVHLAIESLRNAFDDDISLDSKLYEIRNMMFLKDYISTFEVDGSTKEIALDFSGLRKLYHRITGRKDNRTDRSILSSAESNNPFFAAMPRVVTKYFNCKVEIQENLKDVIRKFIDIVKQVFVQPLSDYSEKTDLATTTSTFMSVLESELPRLGPQINNYISDQQTTYALIDGVQGEVINAYEAFYKKACDLNKDSEQLKILPSEEDVISTWGSIIGEMMNKMDIERSEVGSRPDGSVAGSI</sequence>
<evidence type="ECO:0000256" key="1">
    <source>
        <dbReference type="ARBA" id="ARBA00004395"/>
    </source>
</evidence>
<dbReference type="Proteomes" id="UP000478008">
    <property type="component" value="Unassembled WGS sequence"/>
</dbReference>
<keyword evidence="6" id="KW-0333">Golgi apparatus</keyword>
<keyword evidence="13" id="KW-1185">Reference proteome</keyword>
<dbReference type="GO" id="GO:0007030">
    <property type="term" value="P:Golgi organization"/>
    <property type="evidence" value="ECO:0007669"/>
    <property type="project" value="TreeGrafter"/>
</dbReference>
<accession>A0A7D9CXS4</accession>
<dbReference type="InterPro" id="IPR048320">
    <property type="entry name" value="COG3_N"/>
</dbReference>
<evidence type="ECO:0000259" key="9">
    <source>
        <dbReference type="Pfam" id="PF04136"/>
    </source>
</evidence>
<dbReference type="GO" id="GO:0032258">
    <property type="term" value="P:cytoplasm to vacuole targeting by the Cvt pathway"/>
    <property type="evidence" value="ECO:0007669"/>
    <property type="project" value="TreeGrafter"/>
</dbReference>
<dbReference type="EMBL" id="CABFWN010000002">
    <property type="protein sequence ID" value="VUG17793.1"/>
    <property type="molecule type" value="Genomic_DNA"/>
</dbReference>
<protein>
    <recommendedName>
        <fullName evidence="3">Conserved oligomeric Golgi complex subunit 3</fullName>
    </recommendedName>
    <alternativeName>
        <fullName evidence="8">Component of oligomeric Golgi complex 3</fullName>
    </alternativeName>
</protein>
<comment type="similarity">
    <text evidence="2">Belongs to the COG3 family.</text>
</comment>
<feature type="domain" description="Conserved oligomeric Golgi complex subunit 3 N-terminal" evidence="9">
    <location>
        <begin position="124"/>
        <end position="267"/>
    </location>
</feature>
<evidence type="ECO:0000256" key="2">
    <source>
        <dbReference type="ARBA" id="ARBA00009936"/>
    </source>
</evidence>
<reference evidence="11 14" key="2">
    <citation type="journal article" date="2020" name="Appl. Microbiol. Biotechnol.">
        <title>Targeted gene deletion in Brettanomyces bruxellensis with an expression-free CRISPR-Cas9 system.</title>
        <authorList>
            <person name="Varela C."/>
            <person name="Bartel C."/>
            <person name="Onetto C."/>
            <person name="Borneman A."/>
        </authorList>
    </citation>
    <scope>NUCLEOTIDE SEQUENCE [LARGE SCALE GENOMIC DNA]</scope>
    <source>
        <strain evidence="11 14">AWRI1613</strain>
    </source>
</reference>
<dbReference type="EMBL" id="JABCYN010000030">
    <property type="protein sequence ID" value="KAF6009714.1"/>
    <property type="molecule type" value="Genomic_DNA"/>
</dbReference>
<dbReference type="InterPro" id="IPR007265">
    <property type="entry name" value="COG_su3"/>
</dbReference>
<evidence type="ECO:0000313" key="14">
    <source>
        <dbReference type="Proteomes" id="UP000568158"/>
    </source>
</evidence>
<evidence type="ECO:0000256" key="3">
    <source>
        <dbReference type="ARBA" id="ARBA00020976"/>
    </source>
</evidence>
<keyword evidence="5" id="KW-0653">Protein transport</keyword>
<evidence type="ECO:0000259" key="10">
    <source>
        <dbReference type="Pfam" id="PF20671"/>
    </source>
</evidence>
<dbReference type="PANTHER" id="PTHR13302">
    <property type="entry name" value="CONSERVED OLIGOMERIC GOLGI COMPLEX COMPONENT 3"/>
    <property type="match status" value="1"/>
</dbReference>
<evidence type="ECO:0000256" key="8">
    <source>
        <dbReference type="ARBA" id="ARBA00031339"/>
    </source>
</evidence>